<dbReference type="OrthoDB" id="709510at2"/>
<dbReference type="Proteomes" id="UP000295292">
    <property type="component" value="Unassembled WGS sequence"/>
</dbReference>
<dbReference type="SUPFAM" id="SSF55961">
    <property type="entry name" value="Bet v1-like"/>
    <property type="match status" value="1"/>
</dbReference>
<keyword evidence="3" id="KW-1185">Reference proteome</keyword>
<evidence type="ECO:0000256" key="1">
    <source>
        <dbReference type="SAM" id="SignalP"/>
    </source>
</evidence>
<evidence type="ECO:0000313" key="2">
    <source>
        <dbReference type="EMBL" id="TDQ75387.1"/>
    </source>
</evidence>
<dbReference type="Gene3D" id="3.30.530.20">
    <property type="match status" value="1"/>
</dbReference>
<dbReference type="RefSeq" id="WP_133586149.1">
    <property type="nucleotide sequence ID" value="NZ_SNYV01000017.1"/>
</dbReference>
<reference evidence="2 3" key="1">
    <citation type="submission" date="2019-03" db="EMBL/GenBank/DDBJ databases">
        <title>Genomic Encyclopedia of Archaeal and Bacterial Type Strains, Phase II (KMG-II): from individual species to whole genera.</title>
        <authorList>
            <person name="Goeker M."/>
        </authorList>
    </citation>
    <scope>NUCLEOTIDE SEQUENCE [LARGE SCALE GENOMIC DNA]</scope>
    <source>
        <strain evidence="2 3">DSM 28353</strain>
    </source>
</reference>
<keyword evidence="1" id="KW-0732">Signal</keyword>
<dbReference type="InterPro" id="IPR023393">
    <property type="entry name" value="START-like_dom_sf"/>
</dbReference>
<evidence type="ECO:0008006" key="4">
    <source>
        <dbReference type="Google" id="ProtNLM"/>
    </source>
</evidence>
<sequence length="182" mass="21003">MNFKLIALALFIFLNIGHSKAQMAAAKKVEWSVNVELDVPIERDSLWSLLKDYTLVSKLSEGYVTSIVNKDNIQPILREVTFADGSKREELLKQVDEQHRFLAFDYKDTSLPKGIKDVMFAFFTKELDDSNSRVSWLVRVEGDKDAKDALIKRLNIEMQSYRAGYSKYLNAKPKVVEMMRMN</sequence>
<comment type="caution">
    <text evidence="2">The sequence shown here is derived from an EMBL/GenBank/DDBJ whole genome shotgun (WGS) entry which is preliminary data.</text>
</comment>
<feature type="signal peptide" evidence="1">
    <location>
        <begin position="1"/>
        <end position="21"/>
    </location>
</feature>
<feature type="chain" id="PRO_5020900773" description="Polyketide cyclase/dehydrase/lipid transport protein" evidence="1">
    <location>
        <begin position="22"/>
        <end position="182"/>
    </location>
</feature>
<dbReference type="EMBL" id="SNYV01000017">
    <property type="protein sequence ID" value="TDQ75387.1"/>
    <property type="molecule type" value="Genomic_DNA"/>
</dbReference>
<dbReference type="AlphaFoldDB" id="A0A4R6WDH0"/>
<accession>A0A4R6WDH0</accession>
<gene>
    <name evidence="2" type="ORF">CLV99_3992</name>
</gene>
<name>A0A4R6WDH0_9SPHI</name>
<protein>
    <recommendedName>
        <fullName evidence="4">Polyketide cyclase/dehydrase/lipid transport protein</fullName>
    </recommendedName>
</protein>
<proteinExistence type="predicted"/>
<organism evidence="2 3">
    <name type="scientific">Sphingobacterium yanglingense</name>
    <dbReference type="NCBI Taxonomy" id="1437280"/>
    <lineage>
        <taxon>Bacteria</taxon>
        <taxon>Pseudomonadati</taxon>
        <taxon>Bacteroidota</taxon>
        <taxon>Sphingobacteriia</taxon>
        <taxon>Sphingobacteriales</taxon>
        <taxon>Sphingobacteriaceae</taxon>
        <taxon>Sphingobacterium</taxon>
    </lineage>
</organism>
<evidence type="ECO:0000313" key="3">
    <source>
        <dbReference type="Proteomes" id="UP000295292"/>
    </source>
</evidence>